<protein>
    <submittedName>
        <fullName evidence="4">Metallophosphoesterase</fullName>
    </submittedName>
</protein>
<feature type="domain" description="Calcineurin-like phosphoesterase" evidence="2">
    <location>
        <begin position="188"/>
        <end position="373"/>
    </location>
</feature>
<evidence type="ECO:0000313" key="5">
    <source>
        <dbReference type="Proteomes" id="UP000262621"/>
    </source>
</evidence>
<dbReference type="Gene3D" id="3.60.21.10">
    <property type="match status" value="1"/>
</dbReference>
<dbReference type="InterPro" id="IPR051918">
    <property type="entry name" value="STPP_CPPED1"/>
</dbReference>
<reference evidence="4 5" key="1">
    <citation type="submission" date="2018-08" db="EMBL/GenBank/DDBJ databases">
        <title>Verrucosispora craniellae sp. nov., isolated from a marine sponge in the South China Sea.</title>
        <authorList>
            <person name="Li L."/>
            <person name="Lin H.W."/>
        </authorList>
    </citation>
    <scope>NUCLEOTIDE SEQUENCE [LARGE SCALE GENOMIC DNA]</scope>
    <source>
        <strain evidence="4 5">LHW63014</strain>
    </source>
</reference>
<dbReference type="InterPro" id="IPR029052">
    <property type="entry name" value="Metallo-depent_PP-like"/>
</dbReference>
<name>A0A372G0U0_9ACTN</name>
<evidence type="ECO:0000259" key="3">
    <source>
        <dbReference type="Pfam" id="PF16841"/>
    </source>
</evidence>
<dbReference type="EMBL" id="QVFU01000008">
    <property type="protein sequence ID" value="RFS46558.1"/>
    <property type="molecule type" value="Genomic_DNA"/>
</dbReference>
<accession>A0A372G0U0</accession>
<dbReference type="PANTHER" id="PTHR43143">
    <property type="entry name" value="METALLOPHOSPHOESTERASE, CALCINEURIN SUPERFAMILY"/>
    <property type="match status" value="1"/>
</dbReference>
<keyword evidence="1" id="KW-0732">Signal</keyword>
<dbReference type="AlphaFoldDB" id="A0A372G0U0"/>
<sequence length="443" mass="47922">MRITRAIVAIVVVLSAGVLAGTANAAEPSPFTVVNGSINPATGTPVPPSGTHATLWRNSSHATTVLQGSGQLVVGAIGDECDGWPVVRVSVGGQPVGEVTVTSGTDYGSYLVGAPLAYGRHSVRVELVNDRYTATCDRNVHVAYARTQAAGPVDTTFGFAVVPDTQEEVLTAGDTRMRQRIDWLVAQRAALDLRFVTHSGDVVNYDTPDHVQYARASAALRPLEAAGLPYTLAVGNHDTQVFGPDGAQRRPAGPLLRDTTTFNRYFTADRFGVVGGRFEPGKVDNVYATYRAGGVQWLVLTLELWPRRAAVAWAQRVVAAHPRHNVIVVTHHFLESDATIGQSAGFGSTSPQYVFDNLIRRYANIRFVFSGHTGTAASRVDIGLHGNRIHSFLQTFHSPRTNPVRLVEIDTAANSLRTWIHAPYTDEDFPAHTRTYPNLGLLR</sequence>
<dbReference type="Proteomes" id="UP000262621">
    <property type="component" value="Unassembled WGS sequence"/>
</dbReference>
<dbReference type="SUPFAM" id="SSF56300">
    <property type="entry name" value="Metallo-dependent phosphatases"/>
    <property type="match status" value="1"/>
</dbReference>
<comment type="caution">
    <text evidence="4">The sequence shown here is derived from an EMBL/GenBank/DDBJ whole genome shotgun (WGS) entry which is preliminary data.</text>
</comment>
<feature type="signal peptide" evidence="1">
    <location>
        <begin position="1"/>
        <end position="25"/>
    </location>
</feature>
<dbReference type="InterPro" id="IPR031768">
    <property type="entry name" value="CBM60_xylan-bd"/>
</dbReference>
<organism evidence="4 5">
    <name type="scientific">Micromonospora craniellae</name>
    <dbReference type="NCBI Taxonomy" id="2294034"/>
    <lineage>
        <taxon>Bacteria</taxon>
        <taxon>Bacillati</taxon>
        <taxon>Actinomycetota</taxon>
        <taxon>Actinomycetes</taxon>
        <taxon>Micromonosporales</taxon>
        <taxon>Micromonosporaceae</taxon>
        <taxon>Micromonospora</taxon>
    </lineage>
</organism>
<dbReference type="Pfam" id="PF00149">
    <property type="entry name" value="Metallophos"/>
    <property type="match status" value="1"/>
</dbReference>
<dbReference type="PANTHER" id="PTHR43143:SF5">
    <property type="entry name" value="SECRETED PROTEIN"/>
    <property type="match status" value="1"/>
</dbReference>
<dbReference type="GO" id="GO:0016787">
    <property type="term" value="F:hydrolase activity"/>
    <property type="evidence" value="ECO:0007669"/>
    <property type="project" value="InterPro"/>
</dbReference>
<dbReference type="OrthoDB" id="9772095at2"/>
<gene>
    <name evidence="4" type="ORF">D0Q02_10705</name>
</gene>
<feature type="domain" description="Carbohydrate binding module xylan-binding" evidence="3">
    <location>
        <begin position="72"/>
        <end position="145"/>
    </location>
</feature>
<evidence type="ECO:0000259" key="2">
    <source>
        <dbReference type="Pfam" id="PF00149"/>
    </source>
</evidence>
<keyword evidence="5" id="KW-1185">Reference proteome</keyword>
<proteinExistence type="predicted"/>
<dbReference type="InterPro" id="IPR004843">
    <property type="entry name" value="Calcineurin-like_PHP"/>
</dbReference>
<feature type="chain" id="PRO_5016853542" evidence="1">
    <location>
        <begin position="26"/>
        <end position="443"/>
    </location>
</feature>
<evidence type="ECO:0000256" key="1">
    <source>
        <dbReference type="SAM" id="SignalP"/>
    </source>
</evidence>
<dbReference type="RefSeq" id="WP_117227820.1">
    <property type="nucleotide sequence ID" value="NZ_CP061725.1"/>
</dbReference>
<evidence type="ECO:0000313" key="4">
    <source>
        <dbReference type="EMBL" id="RFS46558.1"/>
    </source>
</evidence>
<dbReference type="Pfam" id="PF16841">
    <property type="entry name" value="CBM60"/>
    <property type="match status" value="1"/>
</dbReference>